<protein>
    <recommendedName>
        <fullName evidence="3">Small RNA 2'-O-methyltransferase</fullName>
        <ecNumber evidence="11">2.1.1.386</ecNumber>
    </recommendedName>
</protein>
<evidence type="ECO:0000256" key="9">
    <source>
        <dbReference type="ARBA" id="ARBA00022884"/>
    </source>
</evidence>
<evidence type="ECO:0000313" key="14">
    <source>
        <dbReference type="Proteomes" id="UP000475862"/>
    </source>
</evidence>
<dbReference type="OrthoDB" id="2154311at2759"/>
<comment type="cofactor">
    <cofactor evidence="1">
        <name>Mg(2+)</name>
        <dbReference type="ChEBI" id="CHEBI:18420"/>
    </cofactor>
</comment>
<dbReference type="InterPro" id="IPR026610">
    <property type="entry name" value="Hen1"/>
</dbReference>
<dbReference type="InterPro" id="IPR029063">
    <property type="entry name" value="SAM-dependent_MTases_sf"/>
</dbReference>
<keyword evidence="5" id="KW-0808">Transferase</keyword>
<proteinExistence type="inferred from homology"/>
<dbReference type="PANTHER" id="PTHR21404:SF3">
    <property type="entry name" value="SMALL RNA 2'-O-METHYLTRANSFERASE"/>
    <property type="match status" value="1"/>
</dbReference>
<dbReference type="GO" id="GO:0034587">
    <property type="term" value="P:piRNA processing"/>
    <property type="evidence" value="ECO:0007669"/>
    <property type="project" value="TreeGrafter"/>
</dbReference>
<evidence type="ECO:0000256" key="10">
    <source>
        <dbReference type="ARBA" id="ARBA00023158"/>
    </source>
</evidence>
<sequence>MLVVQSILLNYCDDFLEYMKSIINRYLCNSGTSDMKEEKIIDIISQESCVCTLDKYGLKFWPPLYMQRYMAIQEIIEHPIWNGSIKKVVDFGCSELGLFKCIKLIPGLNNIINVDVDFDTLDINQFKVLPTNYDHISMHERKEPLTVEIYNGSIADQDDRMLGVDAVICIEL</sequence>
<keyword evidence="9" id="KW-0694">RNA-binding</keyword>
<keyword evidence="6" id="KW-0949">S-adenosyl-L-methionine</keyword>
<dbReference type="EC" id="2.1.1.386" evidence="11"/>
<dbReference type="Proteomes" id="UP000475862">
    <property type="component" value="Unassembled WGS sequence"/>
</dbReference>
<dbReference type="GO" id="GO:0090486">
    <property type="term" value="F:small RNA 2'-O-methyltransferase activity"/>
    <property type="evidence" value="ECO:0007669"/>
    <property type="project" value="UniProtKB-EC"/>
</dbReference>
<evidence type="ECO:0000256" key="2">
    <source>
        <dbReference type="ARBA" id="ARBA00009026"/>
    </source>
</evidence>
<evidence type="ECO:0000256" key="12">
    <source>
        <dbReference type="ARBA" id="ARBA00048418"/>
    </source>
</evidence>
<dbReference type="GO" id="GO:0046872">
    <property type="term" value="F:metal ion binding"/>
    <property type="evidence" value="ECO:0007669"/>
    <property type="project" value="UniProtKB-KW"/>
</dbReference>
<dbReference type="AlphaFoldDB" id="A0A6G0U2J2"/>
<dbReference type="EMBL" id="VYZN01000009">
    <property type="protein sequence ID" value="KAE9543315.1"/>
    <property type="molecule type" value="Genomic_DNA"/>
</dbReference>
<comment type="similarity">
    <text evidence="2">Belongs to the methyltransferase superfamily. HEN1 family.</text>
</comment>
<dbReference type="GO" id="GO:0030422">
    <property type="term" value="P:siRNA processing"/>
    <property type="evidence" value="ECO:0007669"/>
    <property type="project" value="TreeGrafter"/>
</dbReference>
<comment type="caution">
    <text evidence="13">The sequence shown here is derived from an EMBL/GenBank/DDBJ whole genome shotgun (WGS) entry which is preliminary data.</text>
</comment>
<evidence type="ECO:0000256" key="5">
    <source>
        <dbReference type="ARBA" id="ARBA00022679"/>
    </source>
</evidence>
<evidence type="ECO:0000256" key="1">
    <source>
        <dbReference type="ARBA" id="ARBA00001946"/>
    </source>
</evidence>
<dbReference type="PANTHER" id="PTHR21404">
    <property type="entry name" value="HEN1"/>
    <property type="match status" value="1"/>
</dbReference>
<organism evidence="13 14">
    <name type="scientific">Aphis glycines</name>
    <name type="common">Soybean aphid</name>
    <dbReference type="NCBI Taxonomy" id="307491"/>
    <lineage>
        <taxon>Eukaryota</taxon>
        <taxon>Metazoa</taxon>
        <taxon>Ecdysozoa</taxon>
        <taxon>Arthropoda</taxon>
        <taxon>Hexapoda</taxon>
        <taxon>Insecta</taxon>
        <taxon>Pterygota</taxon>
        <taxon>Neoptera</taxon>
        <taxon>Paraneoptera</taxon>
        <taxon>Hemiptera</taxon>
        <taxon>Sternorrhyncha</taxon>
        <taxon>Aphidomorpha</taxon>
        <taxon>Aphidoidea</taxon>
        <taxon>Aphididae</taxon>
        <taxon>Aphidini</taxon>
        <taxon>Aphis</taxon>
        <taxon>Aphis</taxon>
    </lineage>
</organism>
<dbReference type="Gene3D" id="3.40.50.150">
    <property type="entry name" value="Vaccinia Virus protein VP39"/>
    <property type="match status" value="1"/>
</dbReference>
<dbReference type="GO" id="GO:0005737">
    <property type="term" value="C:cytoplasm"/>
    <property type="evidence" value="ECO:0007669"/>
    <property type="project" value="TreeGrafter"/>
</dbReference>
<keyword evidence="4" id="KW-0489">Methyltransferase</keyword>
<evidence type="ECO:0000256" key="6">
    <source>
        <dbReference type="ARBA" id="ARBA00022691"/>
    </source>
</evidence>
<evidence type="ECO:0000256" key="3">
    <source>
        <dbReference type="ARBA" id="ARBA00021330"/>
    </source>
</evidence>
<evidence type="ECO:0000256" key="4">
    <source>
        <dbReference type="ARBA" id="ARBA00022603"/>
    </source>
</evidence>
<keyword evidence="7" id="KW-0479">Metal-binding</keyword>
<keyword evidence="8" id="KW-0460">Magnesium</keyword>
<dbReference type="GO" id="GO:0003723">
    <property type="term" value="F:RNA binding"/>
    <property type="evidence" value="ECO:0007669"/>
    <property type="project" value="UniProtKB-KW"/>
</dbReference>
<evidence type="ECO:0000256" key="8">
    <source>
        <dbReference type="ARBA" id="ARBA00022842"/>
    </source>
</evidence>
<evidence type="ECO:0000313" key="13">
    <source>
        <dbReference type="EMBL" id="KAE9543315.1"/>
    </source>
</evidence>
<keyword evidence="14" id="KW-1185">Reference proteome</keyword>
<dbReference type="GO" id="GO:0005634">
    <property type="term" value="C:nucleus"/>
    <property type="evidence" value="ECO:0007669"/>
    <property type="project" value="TreeGrafter"/>
</dbReference>
<evidence type="ECO:0000256" key="11">
    <source>
        <dbReference type="ARBA" id="ARBA00035025"/>
    </source>
</evidence>
<accession>A0A6G0U2J2</accession>
<name>A0A6G0U2J2_APHGL</name>
<comment type="catalytic activity">
    <reaction evidence="12">
        <text>small RNA 3'-end nucleotide + S-adenosyl-L-methionine = small RNA 3'-end 2'-O-methylnucleotide + S-adenosyl-L-homocysteine + H(+)</text>
        <dbReference type="Rhea" id="RHEA:37887"/>
        <dbReference type="Rhea" id="RHEA-COMP:10415"/>
        <dbReference type="Rhea" id="RHEA-COMP:10416"/>
        <dbReference type="ChEBI" id="CHEBI:15378"/>
        <dbReference type="ChEBI" id="CHEBI:57856"/>
        <dbReference type="ChEBI" id="CHEBI:59789"/>
        <dbReference type="ChEBI" id="CHEBI:74896"/>
        <dbReference type="ChEBI" id="CHEBI:74898"/>
        <dbReference type="EC" id="2.1.1.386"/>
    </reaction>
</comment>
<keyword evidence="10" id="KW-0943">RNA-mediated gene silencing</keyword>
<gene>
    <name evidence="13" type="ORF">AGLY_003226</name>
</gene>
<evidence type="ECO:0000256" key="7">
    <source>
        <dbReference type="ARBA" id="ARBA00022723"/>
    </source>
</evidence>
<reference evidence="13 14" key="1">
    <citation type="submission" date="2019-08" db="EMBL/GenBank/DDBJ databases">
        <title>The genome of the soybean aphid Biotype 1, its phylome, world population structure and adaptation to the North American continent.</title>
        <authorList>
            <person name="Giordano R."/>
            <person name="Donthu R.K."/>
            <person name="Hernandez A.G."/>
            <person name="Wright C.L."/>
            <person name="Zimin A.V."/>
        </authorList>
    </citation>
    <scope>NUCLEOTIDE SEQUENCE [LARGE SCALE GENOMIC DNA]</scope>
    <source>
        <tissue evidence="13">Whole aphids</tissue>
    </source>
</reference>
<dbReference type="GO" id="GO:0001510">
    <property type="term" value="P:RNA methylation"/>
    <property type="evidence" value="ECO:0007669"/>
    <property type="project" value="InterPro"/>
</dbReference>